<protein>
    <submittedName>
        <fullName evidence="1">Uncharacterized protein</fullName>
    </submittedName>
</protein>
<name>A0A1E4T7L3_9ASCO</name>
<gene>
    <name evidence="1" type="ORF">CANARDRAFT_31048</name>
</gene>
<organism evidence="1 2">
    <name type="scientific">[Candida] arabinofermentans NRRL YB-2248</name>
    <dbReference type="NCBI Taxonomy" id="983967"/>
    <lineage>
        <taxon>Eukaryota</taxon>
        <taxon>Fungi</taxon>
        <taxon>Dikarya</taxon>
        <taxon>Ascomycota</taxon>
        <taxon>Saccharomycotina</taxon>
        <taxon>Pichiomycetes</taxon>
        <taxon>Pichiales</taxon>
        <taxon>Pichiaceae</taxon>
        <taxon>Ogataea</taxon>
        <taxon>Ogataea/Candida clade</taxon>
    </lineage>
</organism>
<sequence length="91" mass="11100">MKTYFVLTFTGIHLHTWIKDLFRVDFHWYYIAQMDHEDFFCCPSMVLHCTYGLKTYFVLTFTTITSHRWVVISEWDNQLTLNKKKKSKPKK</sequence>
<proteinExistence type="predicted"/>
<accession>A0A1E4T7L3</accession>
<dbReference type="AlphaFoldDB" id="A0A1E4T7L3"/>
<dbReference type="EMBL" id="KV453847">
    <property type="protein sequence ID" value="ODV87648.1"/>
    <property type="molecule type" value="Genomic_DNA"/>
</dbReference>
<evidence type="ECO:0000313" key="1">
    <source>
        <dbReference type="EMBL" id="ODV87648.1"/>
    </source>
</evidence>
<evidence type="ECO:0000313" key="2">
    <source>
        <dbReference type="Proteomes" id="UP000094801"/>
    </source>
</evidence>
<keyword evidence="2" id="KW-1185">Reference proteome</keyword>
<dbReference type="Proteomes" id="UP000094801">
    <property type="component" value="Unassembled WGS sequence"/>
</dbReference>
<reference evidence="2" key="1">
    <citation type="submission" date="2016-04" db="EMBL/GenBank/DDBJ databases">
        <title>Comparative genomics of biotechnologically important yeasts.</title>
        <authorList>
            <consortium name="DOE Joint Genome Institute"/>
            <person name="Riley R."/>
            <person name="Haridas S."/>
            <person name="Wolfe K.H."/>
            <person name="Lopes M.R."/>
            <person name="Hittinger C.T."/>
            <person name="Goker M."/>
            <person name="Salamov A."/>
            <person name="Wisecaver J."/>
            <person name="Long T.M."/>
            <person name="Aerts A.L."/>
            <person name="Barry K."/>
            <person name="Choi C."/>
            <person name="Clum A."/>
            <person name="Coughlan A.Y."/>
            <person name="Deshpande S."/>
            <person name="Douglass A.P."/>
            <person name="Hanson S.J."/>
            <person name="Klenk H.-P."/>
            <person name="Labutti K."/>
            <person name="Lapidus A."/>
            <person name="Lindquist E."/>
            <person name="Lipzen A."/>
            <person name="Meier-Kolthoff J.P."/>
            <person name="Ohm R.A."/>
            <person name="Otillar R.P."/>
            <person name="Pangilinan J."/>
            <person name="Peng Y."/>
            <person name="Rokas A."/>
            <person name="Rosa C.A."/>
            <person name="Scheuner C."/>
            <person name="Sibirny A.A."/>
            <person name="Slot J.C."/>
            <person name="Stielow J.B."/>
            <person name="Sun H."/>
            <person name="Kurtzman C.P."/>
            <person name="Blackwell M."/>
            <person name="Grigoriev I.V."/>
            <person name="Jeffries T.W."/>
        </authorList>
    </citation>
    <scope>NUCLEOTIDE SEQUENCE [LARGE SCALE GENOMIC DNA]</scope>
    <source>
        <strain evidence="2">NRRL YB-2248</strain>
    </source>
</reference>